<keyword evidence="3 5" id="KW-1133">Transmembrane helix</keyword>
<keyword evidence="2 5" id="KW-0812">Transmembrane</keyword>
<feature type="transmembrane region" description="Helical" evidence="5">
    <location>
        <begin position="197"/>
        <end position="217"/>
    </location>
</feature>
<comment type="subcellular location">
    <subcellularLocation>
        <location evidence="1">Membrane</location>
        <topology evidence="1">Multi-pass membrane protein</topology>
    </subcellularLocation>
</comment>
<dbReference type="OrthoDB" id="9812221at2"/>
<evidence type="ECO:0000259" key="6">
    <source>
        <dbReference type="PROSITE" id="PS50850"/>
    </source>
</evidence>
<dbReference type="GO" id="GO:0005886">
    <property type="term" value="C:plasma membrane"/>
    <property type="evidence" value="ECO:0007669"/>
    <property type="project" value="TreeGrafter"/>
</dbReference>
<sequence>MPRPLLLALIVACALFMESLDATVISTSLPVIAAALGESPIALKLALTAYLVSLAVFIPVSGWFADRYGARRVFRAAIVVFTLGSVACGFASSLGGFVVARFLQGMGGAMMVPVGRLLLMKSVAKDEMVTALSYLTIPALLGPVFGPLLGGFISTYFDWRWIFFINVPIALLGLYFAGRYIPNLREEQTWPLDLRGFVLSGLGLSLLTLGLATAGQHLLSGELSAACAAGGALLLAAYVRHARGCAHPLLDFRFLQVPTYRVSVLGGWLFRLGVGATPFLLPLLLQLGLGMSPLQSGALTCVSALAAIGMKTLSARILRRFGFRSVLTVNALIASLVLAVCGLFDTATPVWLLLCVLLASGFFRSLQFTALNAICYADIERVDMGSASGLANVAQQLALSAGVTVGAFMLEASAAMHGHASVTIGDFAWAFLGVSLLSAAAAWPALRLPADAGAEVSGHRAA</sequence>
<dbReference type="Proteomes" id="UP000246569">
    <property type="component" value="Unassembled WGS sequence"/>
</dbReference>
<dbReference type="RefSeq" id="WP_110019325.1">
    <property type="nucleotide sequence ID" value="NZ_QGTJ01000008.1"/>
</dbReference>
<dbReference type="InterPro" id="IPR036259">
    <property type="entry name" value="MFS_trans_sf"/>
</dbReference>
<dbReference type="Pfam" id="PF07690">
    <property type="entry name" value="MFS_1"/>
    <property type="match status" value="1"/>
</dbReference>
<dbReference type="GO" id="GO:0022857">
    <property type="term" value="F:transmembrane transporter activity"/>
    <property type="evidence" value="ECO:0007669"/>
    <property type="project" value="InterPro"/>
</dbReference>
<organism evidence="7 8">
    <name type="scientific">Plasticicumulans acidivorans</name>
    <dbReference type="NCBI Taxonomy" id="886464"/>
    <lineage>
        <taxon>Bacteria</taxon>
        <taxon>Pseudomonadati</taxon>
        <taxon>Pseudomonadota</taxon>
        <taxon>Gammaproteobacteria</taxon>
        <taxon>Candidatus Competibacteraceae</taxon>
        <taxon>Plasticicumulans</taxon>
    </lineage>
</organism>
<dbReference type="Gene3D" id="1.20.1720.10">
    <property type="entry name" value="Multidrug resistance protein D"/>
    <property type="match status" value="1"/>
</dbReference>
<evidence type="ECO:0000256" key="5">
    <source>
        <dbReference type="SAM" id="Phobius"/>
    </source>
</evidence>
<reference evidence="7 8" key="1">
    <citation type="submission" date="2018-05" db="EMBL/GenBank/DDBJ databases">
        <title>Genomic Encyclopedia of Type Strains, Phase IV (KMG-IV): sequencing the most valuable type-strain genomes for metagenomic binning, comparative biology and taxonomic classification.</title>
        <authorList>
            <person name="Goeker M."/>
        </authorList>
    </citation>
    <scope>NUCLEOTIDE SEQUENCE [LARGE SCALE GENOMIC DNA]</scope>
    <source>
        <strain evidence="7 8">DSM 23606</strain>
    </source>
</reference>
<evidence type="ECO:0000256" key="3">
    <source>
        <dbReference type="ARBA" id="ARBA00022989"/>
    </source>
</evidence>
<feature type="transmembrane region" description="Helical" evidence="5">
    <location>
        <begin position="223"/>
        <end position="239"/>
    </location>
</feature>
<evidence type="ECO:0000256" key="2">
    <source>
        <dbReference type="ARBA" id="ARBA00022692"/>
    </source>
</evidence>
<feature type="transmembrane region" description="Helical" evidence="5">
    <location>
        <begin position="102"/>
        <end position="119"/>
    </location>
</feature>
<dbReference type="AlphaFoldDB" id="A0A317MSV1"/>
<dbReference type="SUPFAM" id="SSF103473">
    <property type="entry name" value="MFS general substrate transporter"/>
    <property type="match status" value="1"/>
</dbReference>
<feature type="transmembrane region" description="Helical" evidence="5">
    <location>
        <begin position="397"/>
        <end position="415"/>
    </location>
</feature>
<protein>
    <submittedName>
        <fullName evidence="7">EmrB/QacA subfamily drug resistance transporter</fullName>
    </submittedName>
</protein>
<feature type="transmembrane region" description="Helical" evidence="5">
    <location>
        <begin position="76"/>
        <end position="96"/>
    </location>
</feature>
<dbReference type="InterPro" id="IPR011701">
    <property type="entry name" value="MFS"/>
</dbReference>
<feature type="domain" description="Major facilitator superfamily (MFS) profile" evidence="6">
    <location>
        <begin position="7"/>
        <end position="453"/>
    </location>
</feature>
<gene>
    <name evidence="7" type="ORF">C7443_108153</name>
</gene>
<evidence type="ECO:0000313" key="7">
    <source>
        <dbReference type="EMBL" id="PWV60224.1"/>
    </source>
</evidence>
<dbReference type="EMBL" id="QGTJ01000008">
    <property type="protein sequence ID" value="PWV60224.1"/>
    <property type="molecule type" value="Genomic_DNA"/>
</dbReference>
<feature type="transmembrane region" description="Helical" evidence="5">
    <location>
        <begin position="260"/>
        <end position="281"/>
    </location>
</feature>
<evidence type="ECO:0000256" key="1">
    <source>
        <dbReference type="ARBA" id="ARBA00004141"/>
    </source>
</evidence>
<feature type="transmembrane region" description="Helical" evidence="5">
    <location>
        <begin position="43"/>
        <end position="64"/>
    </location>
</feature>
<dbReference type="InterPro" id="IPR020846">
    <property type="entry name" value="MFS_dom"/>
</dbReference>
<feature type="transmembrane region" description="Helical" evidence="5">
    <location>
        <begin position="131"/>
        <end position="153"/>
    </location>
</feature>
<evidence type="ECO:0000256" key="4">
    <source>
        <dbReference type="ARBA" id="ARBA00023136"/>
    </source>
</evidence>
<keyword evidence="4 5" id="KW-0472">Membrane</keyword>
<evidence type="ECO:0000313" key="8">
    <source>
        <dbReference type="Proteomes" id="UP000246569"/>
    </source>
</evidence>
<feature type="transmembrane region" description="Helical" evidence="5">
    <location>
        <begin position="427"/>
        <end position="446"/>
    </location>
</feature>
<dbReference type="Gene3D" id="1.20.1250.20">
    <property type="entry name" value="MFS general substrate transporter like domains"/>
    <property type="match status" value="1"/>
</dbReference>
<name>A0A317MSV1_9GAMM</name>
<comment type="caution">
    <text evidence="7">The sequence shown here is derived from an EMBL/GenBank/DDBJ whole genome shotgun (WGS) entry which is preliminary data.</text>
</comment>
<dbReference type="PANTHER" id="PTHR23501:SF1">
    <property type="entry name" value="TRANSPORT PROTEIN HSRA-RELATED"/>
    <property type="match status" value="1"/>
</dbReference>
<dbReference type="PROSITE" id="PS50850">
    <property type="entry name" value="MFS"/>
    <property type="match status" value="1"/>
</dbReference>
<feature type="transmembrane region" description="Helical" evidence="5">
    <location>
        <begin position="350"/>
        <end position="376"/>
    </location>
</feature>
<proteinExistence type="predicted"/>
<feature type="transmembrane region" description="Helical" evidence="5">
    <location>
        <begin position="287"/>
        <end position="309"/>
    </location>
</feature>
<keyword evidence="8" id="KW-1185">Reference proteome</keyword>
<accession>A0A317MSV1</accession>
<dbReference type="PANTHER" id="PTHR23501">
    <property type="entry name" value="MAJOR FACILITATOR SUPERFAMILY"/>
    <property type="match status" value="1"/>
</dbReference>
<feature type="transmembrane region" description="Helical" evidence="5">
    <location>
        <begin position="159"/>
        <end position="177"/>
    </location>
</feature>
<feature type="transmembrane region" description="Helical" evidence="5">
    <location>
        <begin position="321"/>
        <end position="344"/>
    </location>
</feature>